<evidence type="ECO:0000313" key="1">
    <source>
        <dbReference type="EMBL" id="KKL21154.1"/>
    </source>
</evidence>
<name>A0A0F9BGY3_9ZZZZ</name>
<reference evidence="1" key="1">
    <citation type="journal article" date="2015" name="Nature">
        <title>Complex archaea that bridge the gap between prokaryotes and eukaryotes.</title>
        <authorList>
            <person name="Spang A."/>
            <person name="Saw J.H."/>
            <person name="Jorgensen S.L."/>
            <person name="Zaremba-Niedzwiedzka K."/>
            <person name="Martijn J."/>
            <person name="Lind A.E."/>
            <person name="van Eijk R."/>
            <person name="Schleper C."/>
            <person name="Guy L."/>
            <person name="Ettema T.J."/>
        </authorList>
    </citation>
    <scope>NUCLEOTIDE SEQUENCE</scope>
</reference>
<comment type="caution">
    <text evidence="1">The sequence shown here is derived from an EMBL/GenBank/DDBJ whole genome shotgun (WGS) entry which is preliminary data.</text>
</comment>
<dbReference type="AlphaFoldDB" id="A0A0F9BGY3"/>
<gene>
    <name evidence="1" type="ORF">LCGC14_2448300</name>
</gene>
<accession>A0A0F9BGY3</accession>
<proteinExistence type="predicted"/>
<sequence length="171" mass="19778">MEVQTVAPKETEFNSSVATLKRIDDLMRQLHDLSRGIIPTNKFGLPLITGNPYELYVSTTDRLYLEGHVKFDGPEKDKCKELDEARDTVKDKFGSDLKLKEISRGMPPYQYTNLKYYEGWEELLKTNKKYESYVIECLDKHGMSTQPNCLLQILVHPERLPVKKLNNAPQI</sequence>
<dbReference type="EMBL" id="LAZR01037834">
    <property type="protein sequence ID" value="KKL21154.1"/>
    <property type="molecule type" value="Genomic_DNA"/>
</dbReference>
<organism evidence="1">
    <name type="scientific">marine sediment metagenome</name>
    <dbReference type="NCBI Taxonomy" id="412755"/>
    <lineage>
        <taxon>unclassified sequences</taxon>
        <taxon>metagenomes</taxon>
        <taxon>ecological metagenomes</taxon>
    </lineage>
</organism>
<protein>
    <submittedName>
        <fullName evidence="1">Uncharacterized protein</fullName>
    </submittedName>
</protein>